<evidence type="ECO:0000256" key="2">
    <source>
        <dbReference type="ARBA" id="ARBA00023136"/>
    </source>
</evidence>
<keyword evidence="6" id="KW-1185">Reference proteome</keyword>
<dbReference type="EnsemblMetazoa" id="CLYHEMT009338.1">
    <property type="protein sequence ID" value="CLYHEMP009338.1"/>
    <property type="gene ID" value="CLYHEMG009338"/>
</dbReference>
<comment type="subcellular location">
    <subcellularLocation>
        <location evidence="1">Membrane</location>
    </subcellularLocation>
</comment>
<evidence type="ECO:0000313" key="5">
    <source>
        <dbReference type="EnsemblMetazoa" id="CLYHEMP009338.1"/>
    </source>
</evidence>
<feature type="region of interest" description="Disordered" evidence="3">
    <location>
        <begin position="118"/>
        <end position="179"/>
    </location>
</feature>
<protein>
    <recommendedName>
        <fullName evidence="4">PH domain-containing protein</fullName>
    </recommendedName>
</protein>
<dbReference type="CDD" id="cd00821">
    <property type="entry name" value="PH"/>
    <property type="match status" value="1"/>
</dbReference>
<dbReference type="PROSITE" id="PS50003">
    <property type="entry name" value="PH_DOMAIN"/>
    <property type="match status" value="1"/>
</dbReference>
<evidence type="ECO:0000313" key="6">
    <source>
        <dbReference type="Proteomes" id="UP000594262"/>
    </source>
</evidence>
<evidence type="ECO:0000256" key="1">
    <source>
        <dbReference type="ARBA" id="ARBA00004370"/>
    </source>
</evidence>
<dbReference type="InterPro" id="IPR011993">
    <property type="entry name" value="PH-like_dom_sf"/>
</dbReference>
<dbReference type="InterPro" id="IPR039680">
    <property type="entry name" value="PLEKHB1/2"/>
</dbReference>
<feature type="domain" description="PH" evidence="4">
    <location>
        <begin position="3"/>
        <end position="109"/>
    </location>
</feature>
<dbReference type="PANTHER" id="PTHR14309:SF12">
    <property type="entry name" value="PH DOMAIN-CONTAINING PROTEIN"/>
    <property type="match status" value="1"/>
</dbReference>
<reference evidence="5" key="1">
    <citation type="submission" date="2021-01" db="UniProtKB">
        <authorList>
            <consortium name="EnsemblMetazoa"/>
        </authorList>
    </citation>
    <scope>IDENTIFICATION</scope>
</reference>
<organism evidence="5 6">
    <name type="scientific">Clytia hemisphaerica</name>
    <dbReference type="NCBI Taxonomy" id="252671"/>
    <lineage>
        <taxon>Eukaryota</taxon>
        <taxon>Metazoa</taxon>
        <taxon>Cnidaria</taxon>
        <taxon>Hydrozoa</taxon>
        <taxon>Hydroidolina</taxon>
        <taxon>Leptothecata</taxon>
        <taxon>Obeliida</taxon>
        <taxon>Clytiidae</taxon>
        <taxon>Clytia</taxon>
    </lineage>
</organism>
<dbReference type="GO" id="GO:0016020">
    <property type="term" value="C:membrane"/>
    <property type="evidence" value="ECO:0007669"/>
    <property type="project" value="UniProtKB-SubCell"/>
</dbReference>
<dbReference type="SMART" id="SM00233">
    <property type="entry name" value="PH"/>
    <property type="match status" value="1"/>
</dbReference>
<dbReference type="GeneID" id="136812811"/>
<name>A0A7M5WS95_9CNID</name>
<dbReference type="InterPro" id="IPR001849">
    <property type="entry name" value="PH_domain"/>
</dbReference>
<dbReference type="SUPFAM" id="SSF50729">
    <property type="entry name" value="PH domain-like"/>
    <property type="match status" value="1"/>
</dbReference>
<evidence type="ECO:0000256" key="3">
    <source>
        <dbReference type="SAM" id="MobiDB-lite"/>
    </source>
</evidence>
<dbReference type="AlphaFoldDB" id="A0A7M5WS95"/>
<keyword evidence="2" id="KW-0472">Membrane</keyword>
<dbReference type="Pfam" id="PF00169">
    <property type="entry name" value="PH"/>
    <property type="match status" value="1"/>
</dbReference>
<sequence>MASIRREGFLLKRDDSWMFPGWKKKHCQLKSDGVFAFGDGKHVEHHFNTKIDLKKVEQGFEAESLNLPKGRSDMESMFVVHLKHKKYYFLASNIGECLAWIGSIKNSQTATSSAVAPISHGATAPGYHAPSPHHHGQPHPQNHGQPYPQNYPVQHQPIHPQHQQPMHHQAPPFNPNYHH</sequence>
<proteinExistence type="predicted"/>
<dbReference type="GO" id="GO:0045595">
    <property type="term" value="P:regulation of cell differentiation"/>
    <property type="evidence" value="ECO:0007669"/>
    <property type="project" value="TreeGrafter"/>
</dbReference>
<feature type="compositionally biased region" description="Low complexity" evidence="3">
    <location>
        <begin position="138"/>
        <end position="171"/>
    </location>
</feature>
<dbReference type="RefSeq" id="XP_066925439.1">
    <property type="nucleotide sequence ID" value="XM_067069338.1"/>
</dbReference>
<dbReference type="OrthoDB" id="2157866at2759"/>
<dbReference type="PANTHER" id="PTHR14309">
    <property type="entry name" value="EXPRESSED PROTEIN"/>
    <property type="match status" value="1"/>
</dbReference>
<accession>A0A7M5WS95</accession>
<evidence type="ECO:0000259" key="4">
    <source>
        <dbReference type="PROSITE" id="PS50003"/>
    </source>
</evidence>
<dbReference type="Proteomes" id="UP000594262">
    <property type="component" value="Unplaced"/>
</dbReference>
<dbReference type="Gene3D" id="2.30.29.30">
    <property type="entry name" value="Pleckstrin-homology domain (PH domain)/Phosphotyrosine-binding domain (PTB)"/>
    <property type="match status" value="1"/>
</dbReference>